<gene>
    <name evidence="1" type="ORF">L485_04895</name>
</gene>
<sequence length="133" mass="14135">MDRLPSPASICQLPVMTSTDAESIGFAIFNHVPTLPIDIPDGGFTVSAKTSEGLRVTFYFGPSRTGGPPCFIDIQYHDSGMTVPDGGGSPAPVFEMFTIAEKGCHTYDSRESDVSEKPSIAVLLLGKPRATDP</sequence>
<evidence type="ECO:0000313" key="1">
    <source>
        <dbReference type="EMBL" id="EQB04026.1"/>
    </source>
</evidence>
<dbReference type="AlphaFoldDB" id="T0GJR4"/>
<name>T0GJR4_9SPHN</name>
<accession>T0GJR4</accession>
<organism evidence="1 2">
    <name type="scientific">Sphingobium baderi LL03</name>
    <dbReference type="NCBI Taxonomy" id="1114964"/>
    <lineage>
        <taxon>Bacteria</taxon>
        <taxon>Pseudomonadati</taxon>
        <taxon>Pseudomonadota</taxon>
        <taxon>Alphaproteobacteria</taxon>
        <taxon>Sphingomonadales</taxon>
        <taxon>Sphingomonadaceae</taxon>
        <taxon>Sphingobium</taxon>
    </lineage>
</organism>
<dbReference type="Proteomes" id="UP000015524">
    <property type="component" value="Unassembled WGS sequence"/>
</dbReference>
<dbReference type="RefSeq" id="WP_021243932.1">
    <property type="nucleotide sequence ID" value="NZ_ATIB01000036.1"/>
</dbReference>
<comment type="caution">
    <text evidence="1">The sequence shown here is derived from an EMBL/GenBank/DDBJ whole genome shotgun (WGS) entry which is preliminary data.</text>
</comment>
<evidence type="ECO:0000313" key="2">
    <source>
        <dbReference type="Proteomes" id="UP000015524"/>
    </source>
</evidence>
<dbReference type="EMBL" id="ATIB01000036">
    <property type="protein sequence ID" value="EQB04026.1"/>
    <property type="molecule type" value="Genomic_DNA"/>
</dbReference>
<proteinExistence type="predicted"/>
<reference evidence="1 2" key="1">
    <citation type="journal article" date="2013" name="Genome Announc.">
        <title>Draft Genome Sequence of a Hexachlorocyclohexane-Degrading Bacterium, Sphingobium baderi Strain LL03T.</title>
        <authorList>
            <person name="Kaur J."/>
            <person name="Verma H."/>
            <person name="Tripathi C."/>
            <person name="Khurana J.P."/>
            <person name="Lal R."/>
        </authorList>
    </citation>
    <scope>NUCLEOTIDE SEQUENCE [LARGE SCALE GENOMIC DNA]</scope>
    <source>
        <strain evidence="1 2">LL03</strain>
    </source>
</reference>
<keyword evidence="2" id="KW-1185">Reference proteome</keyword>
<protein>
    <submittedName>
        <fullName evidence="1">Uncharacterized protein</fullName>
    </submittedName>
</protein>
<dbReference type="OrthoDB" id="7473377at2"/>
<dbReference type="PATRIC" id="fig|1114964.3.peg.943"/>
<dbReference type="eggNOG" id="ENOG50329S3">
    <property type="taxonomic scope" value="Bacteria"/>
</dbReference>